<dbReference type="InParanoid" id="T1EP24"/>
<dbReference type="PANTHER" id="PTHR21229:SF1">
    <property type="entry name" value="GH17801P"/>
    <property type="match status" value="1"/>
</dbReference>
<evidence type="ECO:0000313" key="8">
    <source>
        <dbReference type="EMBL" id="ESO12877.1"/>
    </source>
</evidence>
<dbReference type="InterPro" id="IPR053937">
    <property type="entry name" value="GOST_TM"/>
</dbReference>
<comment type="subcellular location">
    <subcellularLocation>
        <location evidence="1">Membrane</location>
        <topology evidence="1">Multi-pass membrane protein</topology>
    </subcellularLocation>
</comment>
<feature type="transmembrane region" description="Helical" evidence="6">
    <location>
        <begin position="263"/>
        <end position="279"/>
    </location>
</feature>
<evidence type="ECO:0000259" key="7">
    <source>
        <dbReference type="Pfam" id="PF06814"/>
    </source>
</evidence>
<evidence type="ECO:0000256" key="3">
    <source>
        <dbReference type="ARBA" id="ARBA00022729"/>
    </source>
</evidence>
<dbReference type="EMBL" id="AMQM01000254">
    <property type="status" value="NOT_ANNOTATED_CDS"/>
    <property type="molecule type" value="Genomic_DNA"/>
</dbReference>
<keyword evidence="4 6" id="KW-1133">Transmembrane helix</keyword>
<dbReference type="GO" id="GO:0042147">
    <property type="term" value="P:retrograde transport, endosome to Golgi"/>
    <property type="evidence" value="ECO:0000318"/>
    <property type="project" value="GO_Central"/>
</dbReference>
<dbReference type="EMBL" id="KB095811">
    <property type="protein sequence ID" value="ESO12877.1"/>
    <property type="molecule type" value="Genomic_DNA"/>
</dbReference>
<feature type="transmembrane region" description="Helical" evidence="6">
    <location>
        <begin position="361"/>
        <end position="381"/>
    </location>
</feature>
<dbReference type="KEGG" id="hro:HELRODRAFT_159466"/>
<protein>
    <recommendedName>
        <fullName evidence="7">GOST seven transmembrane domain-containing protein</fullName>
    </recommendedName>
</protein>
<reference evidence="9" key="3">
    <citation type="submission" date="2015-06" db="UniProtKB">
        <authorList>
            <consortium name="EnsemblMetazoa"/>
        </authorList>
    </citation>
    <scope>IDENTIFICATION</scope>
</reference>
<reference evidence="8 10" key="2">
    <citation type="journal article" date="2013" name="Nature">
        <title>Insights into bilaterian evolution from three spiralian genomes.</title>
        <authorList>
            <person name="Simakov O."/>
            <person name="Marletaz F."/>
            <person name="Cho S.J."/>
            <person name="Edsinger-Gonzales E."/>
            <person name="Havlak P."/>
            <person name="Hellsten U."/>
            <person name="Kuo D.H."/>
            <person name="Larsson T."/>
            <person name="Lv J."/>
            <person name="Arendt D."/>
            <person name="Savage R."/>
            <person name="Osoegawa K."/>
            <person name="de Jong P."/>
            <person name="Grimwood J."/>
            <person name="Chapman J.A."/>
            <person name="Shapiro H."/>
            <person name="Aerts A."/>
            <person name="Otillar R.P."/>
            <person name="Terry A.Y."/>
            <person name="Boore J.L."/>
            <person name="Grigoriev I.V."/>
            <person name="Lindberg D.R."/>
            <person name="Seaver E.C."/>
            <person name="Weisblat D.A."/>
            <person name="Putnam N.H."/>
            <person name="Rokhsar D.S."/>
        </authorList>
    </citation>
    <scope>NUCLEOTIDE SEQUENCE</scope>
</reference>
<organism evidence="9 10">
    <name type="scientific">Helobdella robusta</name>
    <name type="common">Californian leech</name>
    <dbReference type="NCBI Taxonomy" id="6412"/>
    <lineage>
        <taxon>Eukaryota</taxon>
        <taxon>Metazoa</taxon>
        <taxon>Spiralia</taxon>
        <taxon>Lophotrochozoa</taxon>
        <taxon>Annelida</taxon>
        <taxon>Clitellata</taxon>
        <taxon>Hirudinea</taxon>
        <taxon>Rhynchobdellida</taxon>
        <taxon>Glossiphoniidae</taxon>
        <taxon>Helobdella</taxon>
    </lineage>
</organism>
<evidence type="ECO:0000313" key="9">
    <source>
        <dbReference type="EnsemblMetazoa" id="HelroP159466"/>
    </source>
</evidence>
<dbReference type="AlphaFoldDB" id="T1EP24"/>
<keyword evidence="3" id="KW-0732">Signal</keyword>
<keyword evidence="10" id="KW-1185">Reference proteome</keyword>
<accession>T1EP24</accession>
<feature type="domain" description="GOST seven transmembrane" evidence="7">
    <location>
        <begin position="254"/>
        <end position="397"/>
    </location>
</feature>
<dbReference type="GeneID" id="20198324"/>
<dbReference type="InterPro" id="IPR009637">
    <property type="entry name" value="GPR107/GPR108-like"/>
</dbReference>
<feature type="transmembrane region" description="Helical" evidence="6">
    <location>
        <begin position="319"/>
        <end position="340"/>
    </location>
</feature>
<dbReference type="RefSeq" id="XP_009009597.1">
    <property type="nucleotide sequence ID" value="XM_009011349.1"/>
</dbReference>
<dbReference type="GO" id="GO:0005829">
    <property type="term" value="C:cytosol"/>
    <property type="evidence" value="ECO:0007669"/>
    <property type="project" value="GOC"/>
</dbReference>
<dbReference type="eggNOG" id="KOG2568">
    <property type="taxonomic scope" value="Eukaryota"/>
</dbReference>
<evidence type="ECO:0000256" key="2">
    <source>
        <dbReference type="ARBA" id="ARBA00022692"/>
    </source>
</evidence>
<dbReference type="Pfam" id="PF06814">
    <property type="entry name" value="GOST_TM"/>
    <property type="match status" value="1"/>
</dbReference>
<dbReference type="EnsemblMetazoa" id="HelroT159466">
    <property type="protein sequence ID" value="HelroP159466"/>
    <property type="gene ID" value="HelroG159466"/>
</dbReference>
<dbReference type="CTD" id="20198324"/>
<sequence>MQNAADVFLRSMTYDLKTTPLFKRVMRHAHIARKLHFRIKILIYLVTEQEISVEVLKFSGIFIYTHVTLLYILFHFTWTFLGTIILSGGASGISDSAVGLIDDGLLDGCTAGNVQLVIPFRTICQINNETIIMTKETFQVCNDNSENNEAVKVDKVASNTTKKINKRSEDDDGGDTKKDIKSVKENMSHMAKTPKYTFQIVAEKVYSIWFQLNNSSKFSDEIYLDFRTVYGYYGYLSPIEWPLLLAAYGTIFFGKMISSLKDSAARVLVIIAALGFGIVKPRLGKTLYYVLVLGAVYFIASFVHSMAEYNRVSNVKNEVMAILLAAINTGVCYWILTSLMNTMRTLRLRRNPVKLSLYKHFTYVLVFAMLISLIILLWTVILRRSMSCIQNWQIWVHEAISPFIFIYAYSPLADEADDDMEEQMVNEAFGELKDDPLKWVEDNIPKSLKSAIPVIDSEEEVETTLFEINKMH</sequence>
<dbReference type="PANTHER" id="PTHR21229">
    <property type="entry name" value="LUNG SEVEN TRANSMEMBRANE RECEPTOR"/>
    <property type="match status" value="1"/>
</dbReference>
<evidence type="ECO:0000256" key="6">
    <source>
        <dbReference type="SAM" id="Phobius"/>
    </source>
</evidence>
<name>T1EP24_HELRO</name>
<evidence type="ECO:0000256" key="4">
    <source>
        <dbReference type="ARBA" id="ARBA00022989"/>
    </source>
</evidence>
<reference evidence="10" key="1">
    <citation type="submission" date="2012-12" db="EMBL/GenBank/DDBJ databases">
        <authorList>
            <person name="Hellsten U."/>
            <person name="Grimwood J."/>
            <person name="Chapman J.A."/>
            <person name="Shapiro H."/>
            <person name="Aerts A."/>
            <person name="Otillar R.P."/>
            <person name="Terry A.Y."/>
            <person name="Boore J.L."/>
            <person name="Simakov O."/>
            <person name="Marletaz F."/>
            <person name="Cho S.-J."/>
            <person name="Edsinger-Gonzales E."/>
            <person name="Havlak P."/>
            <person name="Kuo D.-H."/>
            <person name="Larsson T."/>
            <person name="Lv J."/>
            <person name="Arendt D."/>
            <person name="Savage R."/>
            <person name="Osoegawa K."/>
            <person name="de Jong P."/>
            <person name="Lindberg D.R."/>
            <person name="Seaver E.C."/>
            <person name="Weisblat D.A."/>
            <person name="Putnam N.H."/>
            <person name="Grigoriev I.V."/>
            <person name="Rokhsar D.S."/>
        </authorList>
    </citation>
    <scope>NUCLEOTIDE SEQUENCE</scope>
</reference>
<evidence type="ECO:0000256" key="1">
    <source>
        <dbReference type="ARBA" id="ARBA00004141"/>
    </source>
</evidence>
<dbReference type="GO" id="GO:0016020">
    <property type="term" value="C:membrane"/>
    <property type="evidence" value="ECO:0000318"/>
    <property type="project" value="GO_Central"/>
</dbReference>
<keyword evidence="2 6" id="KW-0812">Transmembrane</keyword>
<evidence type="ECO:0000256" key="5">
    <source>
        <dbReference type="ARBA" id="ARBA00023136"/>
    </source>
</evidence>
<dbReference type="HOGENOM" id="CLU_579066_0_0_1"/>
<feature type="transmembrane region" description="Helical" evidence="6">
    <location>
        <begin position="286"/>
        <end position="307"/>
    </location>
</feature>
<feature type="transmembrane region" description="Helical" evidence="6">
    <location>
        <begin position="232"/>
        <end position="251"/>
    </location>
</feature>
<dbReference type="GO" id="GO:0005794">
    <property type="term" value="C:Golgi apparatus"/>
    <property type="evidence" value="ECO:0000318"/>
    <property type="project" value="GO_Central"/>
</dbReference>
<dbReference type="Proteomes" id="UP000015101">
    <property type="component" value="Unassembled WGS sequence"/>
</dbReference>
<proteinExistence type="predicted"/>
<dbReference type="OrthoDB" id="19932at2759"/>
<evidence type="ECO:0000313" key="10">
    <source>
        <dbReference type="Proteomes" id="UP000015101"/>
    </source>
</evidence>
<keyword evidence="5 6" id="KW-0472">Membrane</keyword>
<feature type="transmembrane region" description="Helical" evidence="6">
    <location>
        <begin position="61"/>
        <end position="86"/>
    </location>
</feature>
<gene>
    <name evidence="9" type="primary">20198324</name>
    <name evidence="8" type="ORF">HELRODRAFT_159466</name>
</gene>